<reference evidence="13" key="1">
    <citation type="submission" date="2021-08" db="EMBL/GenBank/DDBJ databases">
        <authorList>
            <person name="Misof B."/>
            <person name="Oliver O."/>
            <person name="Podsiadlowski L."/>
            <person name="Donath A."/>
            <person name="Peters R."/>
            <person name="Mayer C."/>
            <person name="Rust J."/>
            <person name="Gunkel S."/>
            <person name="Lesny P."/>
            <person name="Martin S."/>
            <person name="Oeyen J.P."/>
            <person name="Petersen M."/>
            <person name="Panagiotis P."/>
            <person name="Wilbrandt J."/>
            <person name="Tanja T."/>
        </authorList>
    </citation>
    <scope>NUCLEOTIDE SEQUENCE</scope>
    <source>
        <strain evidence="13">GBR_01_08_01A</strain>
        <tissue evidence="13">Thorax + abdomen</tissue>
    </source>
</reference>
<keyword evidence="3 12" id="KW-0812">Transmembrane</keyword>
<comment type="function">
    <text evidence="9">Odorant receptor which mediates acceptance or avoidance behavior, depending on its substrates. The odorant receptor repertoire encodes a large collection of odor stimuli that vary widely in identity, intensity, and duration. May form a complex with Orco to form odorant-sensing units, providing sensitive and prolonged odorant signaling and calcium permeability.</text>
</comment>
<dbReference type="Proteomes" id="UP001258017">
    <property type="component" value="Unassembled WGS sequence"/>
</dbReference>
<comment type="caution">
    <text evidence="13">The sequence shown here is derived from an EMBL/GenBank/DDBJ whole genome shotgun (WGS) entry which is preliminary data.</text>
</comment>
<dbReference type="InterPro" id="IPR004117">
    <property type="entry name" value="7tm6_olfct_rcpt"/>
</dbReference>
<keyword evidence="14" id="KW-1185">Reference proteome</keyword>
<evidence type="ECO:0000256" key="12">
    <source>
        <dbReference type="RuleBase" id="RU351113"/>
    </source>
</evidence>
<comment type="similarity">
    <text evidence="10">Belongs to the insect chemoreceptor superfamily. Heteromeric odorant receptor channel (TC 1.A.69) family. Or2a subfamily.</text>
</comment>
<sequence>MHILPVSFALFTYVGFWRPVDWPRNSLKYWLYNIYTVFMVFMLCLYGLCGIGDAYADQNVNTFIEKFTLTISVLAVCVKVINIIIRRESVISLVNMLLEKNCLPRDSEEKLIQQSFDDRARKITIYCEFLNEITVIIAIIMQQIQSAKTHTLDVWTPYDCSSSFAFWFTVIHQSVALLVCANSSVAHETLISCLMLQICAQLEILGHRIKHLPKMFEEVEKDSNFTENWKIQEKRIVRELIEYHLYIYSFASRVNSVFTTMIMLQFSISTIVLCLTVYRMSKSSIASIEFIWGLSYLASMFIQIFLYCWFGNEVMLKSTQVGDMFYEMDWVSLGHNFVVKLLPIVMSRATKPILMRSGYIILLSAESFTSILKTSYSAFNVLQNSS</sequence>
<evidence type="ECO:0000256" key="10">
    <source>
        <dbReference type="ARBA" id="ARBA00037946"/>
    </source>
</evidence>
<evidence type="ECO:0000313" key="14">
    <source>
        <dbReference type="Proteomes" id="UP001258017"/>
    </source>
</evidence>
<feature type="transmembrane region" description="Helical" evidence="12">
    <location>
        <begin position="32"/>
        <end position="55"/>
    </location>
</feature>
<comment type="subcellular location">
    <subcellularLocation>
        <location evidence="12">Cell membrane</location>
        <topology evidence="12">Multi-pass membrane protein</topology>
    </subcellularLocation>
    <subcellularLocation>
        <location evidence="1">Membrane</location>
        <topology evidence="1">Multi-pass membrane protein</topology>
    </subcellularLocation>
</comment>
<accession>A0AAD9RB42</accession>
<gene>
    <name evidence="13" type="ORF">KPH14_007446</name>
</gene>
<feature type="transmembrane region" description="Helical" evidence="12">
    <location>
        <begin position="290"/>
        <end position="310"/>
    </location>
</feature>
<evidence type="ECO:0000313" key="13">
    <source>
        <dbReference type="EMBL" id="KAK2576113.1"/>
    </source>
</evidence>
<evidence type="ECO:0000256" key="4">
    <source>
        <dbReference type="ARBA" id="ARBA00022725"/>
    </source>
</evidence>
<feature type="transmembrane region" description="Helical" evidence="12">
    <location>
        <begin position="257"/>
        <end position="278"/>
    </location>
</feature>
<dbReference type="AlphaFoldDB" id="A0AAD9RB42"/>
<dbReference type="Pfam" id="PF02949">
    <property type="entry name" value="7tm_6"/>
    <property type="match status" value="1"/>
</dbReference>
<evidence type="ECO:0000256" key="2">
    <source>
        <dbReference type="ARBA" id="ARBA00022606"/>
    </source>
</evidence>
<name>A0AAD9RB42_9HYME</name>
<evidence type="ECO:0000256" key="5">
    <source>
        <dbReference type="ARBA" id="ARBA00022989"/>
    </source>
</evidence>
<dbReference type="GO" id="GO:0004984">
    <property type="term" value="F:olfactory receptor activity"/>
    <property type="evidence" value="ECO:0007669"/>
    <property type="project" value="InterPro"/>
</dbReference>
<dbReference type="EMBL" id="JAIFRP010004408">
    <property type="protein sequence ID" value="KAK2576113.1"/>
    <property type="molecule type" value="Genomic_DNA"/>
</dbReference>
<evidence type="ECO:0000256" key="9">
    <source>
        <dbReference type="ARBA" id="ARBA00037764"/>
    </source>
</evidence>
<dbReference type="PANTHER" id="PTHR21137">
    <property type="entry name" value="ODORANT RECEPTOR"/>
    <property type="match status" value="1"/>
</dbReference>
<proteinExistence type="inferred from homology"/>
<feature type="transmembrane region" description="Helical" evidence="12">
    <location>
        <begin position="67"/>
        <end position="85"/>
    </location>
</feature>
<keyword evidence="4 12" id="KW-0552">Olfaction</keyword>
<organism evidence="13 14">
    <name type="scientific">Odynerus spinipes</name>
    <dbReference type="NCBI Taxonomy" id="1348599"/>
    <lineage>
        <taxon>Eukaryota</taxon>
        <taxon>Metazoa</taxon>
        <taxon>Ecdysozoa</taxon>
        <taxon>Arthropoda</taxon>
        <taxon>Hexapoda</taxon>
        <taxon>Insecta</taxon>
        <taxon>Pterygota</taxon>
        <taxon>Neoptera</taxon>
        <taxon>Endopterygota</taxon>
        <taxon>Hymenoptera</taxon>
        <taxon>Apocrita</taxon>
        <taxon>Aculeata</taxon>
        <taxon>Vespoidea</taxon>
        <taxon>Vespidae</taxon>
        <taxon>Eumeninae</taxon>
        <taxon>Odynerus</taxon>
    </lineage>
</organism>
<dbReference type="PANTHER" id="PTHR21137:SF37">
    <property type="entry name" value="ODORANT RECEPTOR 46A, ISOFORM B-RELATED"/>
    <property type="match status" value="1"/>
</dbReference>
<keyword evidence="8 12" id="KW-0807">Transducer</keyword>
<protein>
    <recommendedName>
        <fullName evidence="12">Odorant receptor</fullName>
    </recommendedName>
</protein>
<dbReference type="GO" id="GO:0005886">
    <property type="term" value="C:plasma membrane"/>
    <property type="evidence" value="ECO:0007669"/>
    <property type="project" value="UniProtKB-SubCell"/>
</dbReference>
<keyword evidence="2 12" id="KW-0716">Sensory transduction</keyword>
<evidence type="ECO:0000256" key="6">
    <source>
        <dbReference type="ARBA" id="ARBA00023136"/>
    </source>
</evidence>
<reference evidence="13" key="2">
    <citation type="journal article" date="2023" name="Commun. Biol.">
        <title>Intrasexual cuticular hydrocarbon dimorphism in a wasp sheds light on hydrocarbon biosynthesis genes in Hymenoptera.</title>
        <authorList>
            <person name="Moris V.C."/>
            <person name="Podsiadlowski L."/>
            <person name="Martin S."/>
            <person name="Oeyen J.P."/>
            <person name="Donath A."/>
            <person name="Petersen M."/>
            <person name="Wilbrandt J."/>
            <person name="Misof B."/>
            <person name="Liedtke D."/>
            <person name="Thamm M."/>
            <person name="Scheiner R."/>
            <person name="Schmitt T."/>
            <person name="Niehuis O."/>
        </authorList>
    </citation>
    <scope>NUCLEOTIDE SEQUENCE</scope>
    <source>
        <strain evidence="13">GBR_01_08_01A</strain>
    </source>
</reference>
<evidence type="ECO:0000256" key="1">
    <source>
        <dbReference type="ARBA" id="ARBA00004141"/>
    </source>
</evidence>
<evidence type="ECO:0000256" key="3">
    <source>
        <dbReference type="ARBA" id="ARBA00022692"/>
    </source>
</evidence>
<dbReference type="GO" id="GO:0005549">
    <property type="term" value="F:odorant binding"/>
    <property type="evidence" value="ECO:0007669"/>
    <property type="project" value="InterPro"/>
</dbReference>
<evidence type="ECO:0000256" key="8">
    <source>
        <dbReference type="ARBA" id="ARBA00023224"/>
    </source>
</evidence>
<dbReference type="GO" id="GO:0007165">
    <property type="term" value="P:signal transduction"/>
    <property type="evidence" value="ECO:0007669"/>
    <property type="project" value="UniProtKB-KW"/>
</dbReference>
<keyword evidence="5 12" id="KW-1133">Transmembrane helix</keyword>
<comment type="caution">
    <text evidence="12">Lacks conserved residue(s) required for the propagation of feature annotation.</text>
</comment>
<comment type="subunit">
    <text evidence="11">Interacts with Orco. Complexes exist early in the endomembrane system in olfactory sensory neurons (OSNs), coupling these complexes to the conserved ciliary trafficking pathway.</text>
</comment>
<keyword evidence="7 12" id="KW-0675">Receptor</keyword>
<evidence type="ECO:0000256" key="11">
    <source>
        <dbReference type="ARBA" id="ARBA00038679"/>
    </source>
</evidence>
<evidence type="ECO:0000256" key="7">
    <source>
        <dbReference type="ARBA" id="ARBA00023170"/>
    </source>
</evidence>
<keyword evidence="6 12" id="KW-0472">Membrane</keyword>